<dbReference type="InterPro" id="IPR051460">
    <property type="entry name" value="HdrC_iron-sulfur_subunit"/>
</dbReference>
<dbReference type="AlphaFoldDB" id="A0A520KGD0"/>
<evidence type="ECO:0000313" key="9">
    <source>
        <dbReference type="Proteomes" id="UP000316080"/>
    </source>
</evidence>
<feature type="domain" description="Cysteine-rich" evidence="6">
    <location>
        <begin position="3"/>
        <end position="84"/>
    </location>
</feature>
<accession>A0A520KGD0</accession>
<evidence type="ECO:0000256" key="4">
    <source>
        <dbReference type="ARBA" id="ARBA00023004"/>
    </source>
</evidence>
<keyword evidence="3" id="KW-0560">Oxidoreductase</keyword>
<dbReference type="GO" id="GO:0005886">
    <property type="term" value="C:plasma membrane"/>
    <property type="evidence" value="ECO:0007669"/>
    <property type="project" value="TreeGrafter"/>
</dbReference>
<reference evidence="7 9" key="2">
    <citation type="journal article" date="2019" name="Nat. Microbiol.">
        <title>Wide diversity of methane and short-chain alkane metabolisms in uncultured archaea.</title>
        <authorList>
            <person name="Borrel G."/>
            <person name="Adam P.S."/>
            <person name="McKay L.J."/>
            <person name="Chen L.X."/>
            <person name="Sierra-Garcia I.N."/>
            <person name="Sieber C.M."/>
            <person name="Letourneur Q."/>
            <person name="Ghozlane A."/>
            <person name="Andersen G.L."/>
            <person name="Li W.J."/>
            <person name="Hallam S.J."/>
            <person name="Muyzer G."/>
            <person name="de Oliveira V.M."/>
            <person name="Inskeep W.P."/>
            <person name="Banfield J.F."/>
            <person name="Gribaldo S."/>
        </authorList>
    </citation>
    <scope>NUCLEOTIDE SEQUENCE [LARGE SCALE GENOMIC DNA]</scope>
    <source>
        <strain evidence="7">Verst-YHS</strain>
    </source>
</reference>
<keyword evidence="5" id="KW-0411">Iron-sulfur</keyword>
<dbReference type="PANTHER" id="PTHR43255:SF1">
    <property type="entry name" value="IRON-SULFUR-BINDING OXIDOREDUCTASE FADF-RELATED"/>
    <property type="match status" value="1"/>
</dbReference>
<reference evidence="8 10" key="1">
    <citation type="journal article" date="2019" name="Nat. Microbiol.">
        <title>Expanding anaerobic alkane metabolism in the domain of Archaea.</title>
        <authorList>
            <person name="Wang Y."/>
            <person name="Wegener G."/>
            <person name="Hou J."/>
            <person name="Wang F."/>
            <person name="Xiao X."/>
        </authorList>
    </citation>
    <scope>NUCLEOTIDE SEQUENCE [LARGE SCALE GENOMIC DNA]</scope>
    <source>
        <strain evidence="8">WYZ-LMO11</strain>
    </source>
</reference>
<evidence type="ECO:0000256" key="3">
    <source>
        <dbReference type="ARBA" id="ARBA00023002"/>
    </source>
</evidence>
<protein>
    <submittedName>
        <fullName evidence="7">(Fe-S)-binding protein</fullName>
    </submittedName>
</protein>
<dbReference type="GO" id="GO:0051539">
    <property type="term" value="F:4 iron, 4 sulfur cluster binding"/>
    <property type="evidence" value="ECO:0007669"/>
    <property type="project" value="UniProtKB-KW"/>
</dbReference>
<dbReference type="Proteomes" id="UP000316080">
    <property type="component" value="Unassembled WGS sequence"/>
</dbReference>
<dbReference type="PANTHER" id="PTHR43255">
    <property type="entry name" value="IRON-SULFUR-BINDING OXIDOREDUCTASE FADF-RELATED-RELATED"/>
    <property type="match status" value="1"/>
</dbReference>
<comment type="caution">
    <text evidence="7">The sequence shown here is derived from an EMBL/GenBank/DDBJ whole genome shotgun (WGS) entry which is preliminary data.</text>
</comment>
<gene>
    <name evidence="8" type="ORF">DSO09_04740</name>
    <name evidence="7" type="ORF">EF809_01650</name>
</gene>
<evidence type="ECO:0000313" key="10">
    <source>
        <dbReference type="Proteomes" id="UP000317265"/>
    </source>
</evidence>
<sequence length="225" mass="25918">MLLYWKGCMSRYRTKSIIEAVEKILSYLNINYITLEDEGCCGSILYRTGQIKDAIKISEKNIEKLKSLGVREIITSCPGCFRTISKDYSNYYDIPFKVYHFSQFLLKFKEKLKLKELNAAVTYHDPCHLGRHMGVYEEPREIIKLVPKLKFIEMKYNRNKALCCGYGGGVRSVYPEVAIEVSNSLLSEINNNIDFIVTSCPFCKYSLSNKIKVLDISELIAMVLE</sequence>
<dbReference type="EMBL" id="RXIH01000013">
    <property type="protein sequence ID" value="RZN57031.1"/>
    <property type="molecule type" value="Genomic_DNA"/>
</dbReference>
<evidence type="ECO:0000256" key="2">
    <source>
        <dbReference type="ARBA" id="ARBA00022723"/>
    </source>
</evidence>
<evidence type="ECO:0000313" key="7">
    <source>
        <dbReference type="EMBL" id="RZN57031.1"/>
    </source>
</evidence>
<organism evidence="7 9">
    <name type="scientific">Thermoproteota archaeon</name>
    <dbReference type="NCBI Taxonomy" id="2056631"/>
    <lineage>
        <taxon>Archaea</taxon>
        <taxon>Thermoproteota</taxon>
    </lineage>
</organism>
<proteinExistence type="predicted"/>
<dbReference type="InterPro" id="IPR004017">
    <property type="entry name" value="Cys_rich_dom"/>
</dbReference>
<dbReference type="EMBL" id="QNVI01000054">
    <property type="protein sequence ID" value="TDA38320.1"/>
    <property type="molecule type" value="Genomic_DNA"/>
</dbReference>
<dbReference type="GO" id="GO:0016491">
    <property type="term" value="F:oxidoreductase activity"/>
    <property type="evidence" value="ECO:0007669"/>
    <property type="project" value="UniProtKB-KW"/>
</dbReference>
<keyword evidence="4" id="KW-0408">Iron</keyword>
<evidence type="ECO:0000259" key="6">
    <source>
        <dbReference type="Pfam" id="PF02754"/>
    </source>
</evidence>
<dbReference type="Pfam" id="PF02754">
    <property type="entry name" value="CCG"/>
    <property type="match status" value="2"/>
</dbReference>
<dbReference type="GO" id="GO:0046872">
    <property type="term" value="F:metal ion binding"/>
    <property type="evidence" value="ECO:0007669"/>
    <property type="project" value="UniProtKB-KW"/>
</dbReference>
<keyword evidence="1" id="KW-0004">4Fe-4S</keyword>
<name>A0A520KGD0_9CREN</name>
<evidence type="ECO:0000256" key="5">
    <source>
        <dbReference type="ARBA" id="ARBA00023014"/>
    </source>
</evidence>
<evidence type="ECO:0000313" key="8">
    <source>
        <dbReference type="EMBL" id="TDA38320.1"/>
    </source>
</evidence>
<dbReference type="Proteomes" id="UP000317265">
    <property type="component" value="Unassembled WGS sequence"/>
</dbReference>
<evidence type="ECO:0000256" key="1">
    <source>
        <dbReference type="ARBA" id="ARBA00022485"/>
    </source>
</evidence>
<keyword evidence="2" id="KW-0479">Metal-binding</keyword>
<feature type="domain" description="Cysteine-rich" evidence="6">
    <location>
        <begin position="121"/>
        <end position="207"/>
    </location>
</feature>